<dbReference type="AlphaFoldDB" id="A0A218XVG8"/>
<protein>
    <submittedName>
        <fullName evidence="1">Uncharacterized protein</fullName>
    </submittedName>
</protein>
<proteinExistence type="predicted"/>
<evidence type="ECO:0000313" key="2">
    <source>
        <dbReference type="Proteomes" id="UP000197138"/>
    </source>
</evidence>
<organism evidence="1 2">
    <name type="scientific">Punica granatum</name>
    <name type="common">Pomegranate</name>
    <dbReference type="NCBI Taxonomy" id="22663"/>
    <lineage>
        <taxon>Eukaryota</taxon>
        <taxon>Viridiplantae</taxon>
        <taxon>Streptophyta</taxon>
        <taxon>Embryophyta</taxon>
        <taxon>Tracheophyta</taxon>
        <taxon>Spermatophyta</taxon>
        <taxon>Magnoliopsida</taxon>
        <taxon>eudicotyledons</taxon>
        <taxon>Gunneridae</taxon>
        <taxon>Pentapetalae</taxon>
        <taxon>rosids</taxon>
        <taxon>malvids</taxon>
        <taxon>Myrtales</taxon>
        <taxon>Lythraceae</taxon>
        <taxon>Punica</taxon>
    </lineage>
</organism>
<gene>
    <name evidence="1" type="ORF">CDL15_Pgr020908</name>
</gene>
<evidence type="ECO:0000313" key="1">
    <source>
        <dbReference type="EMBL" id="OWM88954.1"/>
    </source>
</evidence>
<name>A0A218XVG8_PUNGR</name>
<dbReference type="Proteomes" id="UP000197138">
    <property type="component" value="Unassembled WGS sequence"/>
</dbReference>
<dbReference type="EMBL" id="MTKT01000785">
    <property type="protein sequence ID" value="OWM88954.1"/>
    <property type="molecule type" value="Genomic_DNA"/>
</dbReference>
<sequence length="74" mass="7611">MSVGKVVSGCYGADLGHLGTSYEQMDVTNGLGSKNRVGRTCFGLRRVVAVQPLAGALAAAGGHWRRCKAAEGSC</sequence>
<accession>A0A218XVG8</accession>
<comment type="caution">
    <text evidence="1">The sequence shown here is derived from an EMBL/GenBank/DDBJ whole genome shotgun (WGS) entry which is preliminary data.</text>
</comment>
<reference evidence="2" key="1">
    <citation type="journal article" date="2017" name="Plant J.">
        <title>The pomegranate (Punica granatum L.) genome and the genomics of punicalagin biosynthesis.</title>
        <authorList>
            <person name="Qin G."/>
            <person name="Xu C."/>
            <person name="Ming R."/>
            <person name="Tang H."/>
            <person name="Guyot R."/>
            <person name="Kramer E.M."/>
            <person name="Hu Y."/>
            <person name="Yi X."/>
            <person name="Qi Y."/>
            <person name="Xu X."/>
            <person name="Gao Z."/>
            <person name="Pan H."/>
            <person name="Jian J."/>
            <person name="Tian Y."/>
            <person name="Yue Z."/>
            <person name="Xu Y."/>
        </authorList>
    </citation>
    <scope>NUCLEOTIDE SEQUENCE [LARGE SCALE GENOMIC DNA]</scope>
    <source>
        <strain evidence="2">cv. Dabenzi</strain>
    </source>
</reference>